<dbReference type="RefSeq" id="WP_073226042.1">
    <property type="nucleotide sequence ID" value="NZ_FQUQ01000001.1"/>
</dbReference>
<dbReference type="OrthoDB" id="1273722at2"/>
<evidence type="ECO:0000259" key="1">
    <source>
        <dbReference type="Pfam" id="PF14028"/>
    </source>
</evidence>
<proteinExistence type="predicted"/>
<dbReference type="Proteomes" id="UP000184287">
    <property type="component" value="Unassembled WGS sequence"/>
</dbReference>
<organism evidence="2 3">
    <name type="scientific">Pedobacter caeni</name>
    <dbReference type="NCBI Taxonomy" id="288992"/>
    <lineage>
        <taxon>Bacteria</taxon>
        <taxon>Pseudomonadati</taxon>
        <taxon>Bacteroidota</taxon>
        <taxon>Sphingobacteriia</taxon>
        <taxon>Sphingobacteriales</taxon>
        <taxon>Sphingobacteriaceae</taxon>
        <taxon>Pedobacter</taxon>
    </lineage>
</organism>
<dbReference type="AlphaFoldDB" id="A0A1M4T717"/>
<dbReference type="EMBL" id="FQUQ01000001">
    <property type="protein sequence ID" value="SHE40220.1"/>
    <property type="molecule type" value="Genomic_DNA"/>
</dbReference>
<dbReference type="Pfam" id="PF14028">
    <property type="entry name" value="Lant_dehydr_C"/>
    <property type="match status" value="1"/>
</dbReference>
<feature type="domain" description="Thiopeptide-type bacteriocin biosynthesis" evidence="1">
    <location>
        <begin position="4"/>
        <end position="321"/>
    </location>
</feature>
<evidence type="ECO:0000313" key="2">
    <source>
        <dbReference type="EMBL" id="SHE40220.1"/>
    </source>
</evidence>
<gene>
    <name evidence="2" type="ORF">SAMN04488522_101103</name>
</gene>
<dbReference type="STRING" id="288992.SAMN04488522_101103"/>
<keyword evidence="3" id="KW-1185">Reference proteome</keyword>
<evidence type="ECO:0000313" key="3">
    <source>
        <dbReference type="Proteomes" id="UP000184287"/>
    </source>
</evidence>
<accession>A0A1M4T717</accession>
<protein>
    <submittedName>
        <fullName evidence="2">Thiopeptide-type bacteriocin biosynthesis domain-containing protein</fullName>
    </submittedName>
</protein>
<sequence length="337" mass="38715">MVTSIHIYYHGQQDELLIDKILPYLTACRNDQTIRNFFFLRYWNGGDHLRIRFYDAVDKARMIDEITELLNDHVNTYPNTPQNAARYQAFATEMQAFQEQLGLVQLEKTEALYNEVKIVEMPYHFEYHRYGRGAAQTISESHFVFSSSFAFNLLKLTRGNMAARLTILIDICVMMVGVLDEGPQEIAKLFHEASKASTNITATDSPVEEEFYANGLPDFTEQLPMLADIIQRLQELLSNTSGEHLNNGITAKITNISGQSTQVEKLLQQWQTELLTRKSAFKSIELPSKASHILMTYLHLLVNRLGLGYVVERYIYYLVANIIDYSTLDQDHHVSTQ</sequence>
<name>A0A1M4T717_9SPHI</name>
<dbReference type="InterPro" id="IPR023809">
    <property type="entry name" value="Thiopep_bacteriocin_synth_dom"/>
</dbReference>
<reference evidence="3" key="1">
    <citation type="submission" date="2016-11" db="EMBL/GenBank/DDBJ databases">
        <authorList>
            <person name="Varghese N."/>
            <person name="Submissions S."/>
        </authorList>
    </citation>
    <scope>NUCLEOTIDE SEQUENCE [LARGE SCALE GENOMIC DNA]</scope>
    <source>
        <strain evidence="3">DSM 16990</strain>
    </source>
</reference>